<sequence length="60" mass="6946">MPITGTKITTFNIAQFWKKSAIPALEMSLPVGRQNYFFPAQTITLTEELRNSRRKNMKTQ</sequence>
<evidence type="ECO:0000313" key="2">
    <source>
        <dbReference type="Proteomes" id="UP000003477"/>
    </source>
</evidence>
<name>G5JEL7_CROWT</name>
<protein>
    <submittedName>
        <fullName evidence="1">Uncharacterized protein</fullName>
    </submittedName>
</protein>
<accession>G5JEL7</accession>
<comment type="caution">
    <text evidence="1">The sequence shown here is derived from an EMBL/GenBank/DDBJ whole genome shotgun (WGS) entry which is preliminary data.</text>
</comment>
<proteinExistence type="predicted"/>
<evidence type="ECO:0000313" key="1">
    <source>
        <dbReference type="EMBL" id="EHJ09369.1"/>
    </source>
</evidence>
<reference evidence="1 2" key="1">
    <citation type="journal article" date="2011" name="Front. Microbiol.">
        <title>Two Strains of Crocosphaera watsonii with Highly Conserved Genomes are Distinguished by Strain-Specific Features.</title>
        <authorList>
            <person name="Bench S.R."/>
            <person name="Ilikchyan I.N."/>
            <person name="Tripp H.J."/>
            <person name="Zehr J.P."/>
        </authorList>
    </citation>
    <scope>NUCLEOTIDE SEQUENCE [LARGE SCALE GENOMIC DNA]</scope>
    <source>
        <strain evidence="1 2">WH 0003</strain>
    </source>
</reference>
<gene>
    <name evidence="1" type="ORF">CWATWH0003_B204</name>
</gene>
<organism evidence="1 2">
    <name type="scientific">Crocosphaera watsonii WH 0003</name>
    <dbReference type="NCBI Taxonomy" id="423471"/>
    <lineage>
        <taxon>Bacteria</taxon>
        <taxon>Bacillati</taxon>
        <taxon>Cyanobacteriota</taxon>
        <taxon>Cyanophyceae</taxon>
        <taxon>Oscillatoriophycideae</taxon>
        <taxon>Chroococcales</taxon>
        <taxon>Aphanothecaceae</taxon>
        <taxon>Crocosphaera</taxon>
    </lineage>
</organism>
<dbReference type="Proteomes" id="UP000003477">
    <property type="component" value="Unassembled WGS sequence"/>
</dbReference>
<dbReference type="PATRIC" id="fig|423471.3.peg.5474"/>
<dbReference type="AlphaFoldDB" id="G5JEL7"/>
<dbReference type="EMBL" id="AESD01001047">
    <property type="protein sequence ID" value="EHJ09369.1"/>
    <property type="molecule type" value="Genomic_DNA"/>
</dbReference>